<evidence type="ECO:0000256" key="6">
    <source>
        <dbReference type="ARBA" id="ARBA00023136"/>
    </source>
</evidence>
<dbReference type="AlphaFoldDB" id="A0A386H3N1"/>
<dbReference type="RefSeq" id="WP_119971737.1">
    <property type="nucleotide sequence ID" value="NZ_CP032416.1"/>
</dbReference>
<evidence type="ECO:0000256" key="7">
    <source>
        <dbReference type="ARBA" id="ARBA00031636"/>
    </source>
</evidence>
<evidence type="ECO:0000256" key="4">
    <source>
        <dbReference type="ARBA" id="ARBA00022692"/>
    </source>
</evidence>
<keyword evidence="3" id="KW-0813">Transport</keyword>
<gene>
    <name evidence="9" type="primary">spoVB</name>
    <name evidence="9" type="ORF">D4Z93_06925</name>
</gene>
<comment type="subcellular location">
    <subcellularLocation>
        <location evidence="1">Membrane</location>
        <topology evidence="1">Multi-pass membrane protein</topology>
    </subcellularLocation>
</comment>
<reference evidence="9 10" key="1">
    <citation type="journal article" date="2019" name="Int. J. Syst. Evol. Microbiol.">
        <title>Clostridium fermenticellae sp. nov., isolated from the mud in a fermentation cellar for the production of the Chinese liquor, baijiu.</title>
        <authorList>
            <person name="Xu P.X."/>
            <person name="Chai L.J."/>
            <person name="Qiu T."/>
            <person name="Zhang X.J."/>
            <person name="Lu Z.M."/>
            <person name="Xiao C."/>
            <person name="Wang S.T."/>
            <person name="Shen C.H."/>
            <person name="Shi J.S."/>
            <person name="Xu Z.H."/>
        </authorList>
    </citation>
    <scope>NUCLEOTIDE SEQUENCE [LARGE SCALE GENOMIC DNA]</scope>
    <source>
        <strain evidence="9 10">JN500901</strain>
    </source>
</reference>
<feature type="transmembrane region" description="Helical" evidence="8">
    <location>
        <begin position="12"/>
        <end position="31"/>
    </location>
</feature>
<feature type="transmembrane region" description="Helical" evidence="8">
    <location>
        <begin position="43"/>
        <end position="66"/>
    </location>
</feature>
<feature type="transmembrane region" description="Helical" evidence="8">
    <location>
        <begin position="161"/>
        <end position="180"/>
    </location>
</feature>
<keyword evidence="10" id="KW-1185">Reference proteome</keyword>
<organism evidence="9 10">
    <name type="scientific">Clostridium fermenticellae</name>
    <dbReference type="NCBI Taxonomy" id="2068654"/>
    <lineage>
        <taxon>Bacteria</taxon>
        <taxon>Bacillati</taxon>
        <taxon>Bacillota</taxon>
        <taxon>Clostridia</taxon>
        <taxon>Eubacteriales</taxon>
        <taxon>Clostridiaceae</taxon>
        <taxon>Clostridium</taxon>
    </lineage>
</organism>
<comment type="similarity">
    <text evidence="2">Belongs to the multi antimicrobial extrusion (MATE) (TC 2.A.66.1) family.</text>
</comment>
<evidence type="ECO:0000256" key="2">
    <source>
        <dbReference type="ARBA" id="ARBA00010199"/>
    </source>
</evidence>
<sequence length="502" mass="56698">MKRDRFLKNSLIMIFSNLITGIFGFVFSIILSRNMGAEGIGLYGLIMPIYDLFICLICGGIIPAISRRSAIYYSKNDFRNLNRTIDVSLIFDCILAIVVAVFVFSYANFISTYIIKDTRTIQALQIICPAMIFISLSSIFKGYFYGVSDIKVPALIDVSEKFIRIIIFVSIITVFNLKTVKSTVTGAYMTLTLGELISFILLYIFYKRKKAKLGFSYTASEDKLQLLFDVLIISFPLCITDFITMVLSTTSTLIVPRRLISSGIEYNTALSMIGKFNGMAMNIIFFPMIIVNSISTILIPDLSEKLSKKDYWQVENRIAQVIKIAFILGMTTLVICSIIPNILGSMLYSRNDLGSYIHFCTLAAPLAYVSSASYAILNGLGKQNIILKNSLIVSFEELIILYLLTPIKQINVYSYGISLILTSGTGLIMNLYEIRKIYFIDFSKYEFSIYILASILLYLILYTIKNFVSYRSATLEGITILFTGFLCTLIFLISVVRKRRFS</sequence>
<dbReference type="InterPro" id="IPR024923">
    <property type="entry name" value="PG_synth_SpoVB"/>
</dbReference>
<feature type="transmembrane region" description="Helical" evidence="8">
    <location>
        <begin position="121"/>
        <end position="140"/>
    </location>
</feature>
<dbReference type="EMBL" id="CP032416">
    <property type="protein sequence ID" value="AYD40266.1"/>
    <property type="molecule type" value="Genomic_DNA"/>
</dbReference>
<proteinExistence type="inferred from homology"/>
<feature type="transmembrane region" description="Helical" evidence="8">
    <location>
        <begin position="87"/>
        <end position="115"/>
    </location>
</feature>
<protein>
    <recommendedName>
        <fullName evidence="7">Multidrug-efflux transporter</fullName>
    </recommendedName>
</protein>
<keyword evidence="6 8" id="KW-0472">Membrane</keyword>
<evidence type="ECO:0000256" key="5">
    <source>
        <dbReference type="ARBA" id="ARBA00022989"/>
    </source>
</evidence>
<feature type="transmembrane region" description="Helical" evidence="8">
    <location>
        <begin position="226"/>
        <end position="247"/>
    </location>
</feature>
<dbReference type="Proteomes" id="UP000266301">
    <property type="component" value="Chromosome"/>
</dbReference>
<dbReference type="InterPro" id="IPR002797">
    <property type="entry name" value="Polysacc_synth"/>
</dbReference>
<dbReference type="OrthoDB" id="9775950at2"/>
<dbReference type="InterPro" id="IPR014249">
    <property type="entry name" value="Spore_V_B"/>
</dbReference>
<feature type="transmembrane region" description="Helical" evidence="8">
    <location>
        <begin position="445"/>
        <end position="465"/>
    </location>
</feature>
<feature type="transmembrane region" description="Helical" evidence="8">
    <location>
        <begin position="355"/>
        <end position="377"/>
    </location>
</feature>
<feature type="transmembrane region" description="Helical" evidence="8">
    <location>
        <begin position="279"/>
        <end position="300"/>
    </location>
</feature>
<feature type="transmembrane region" description="Helical" evidence="8">
    <location>
        <begin position="321"/>
        <end position="343"/>
    </location>
</feature>
<dbReference type="GO" id="GO:0005886">
    <property type="term" value="C:plasma membrane"/>
    <property type="evidence" value="ECO:0007669"/>
    <property type="project" value="TreeGrafter"/>
</dbReference>
<dbReference type="PIRSF" id="PIRSF038958">
    <property type="entry name" value="PG_synth_SpoVB"/>
    <property type="match status" value="1"/>
</dbReference>
<evidence type="ECO:0000256" key="1">
    <source>
        <dbReference type="ARBA" id="ARBA00004141"/>
    </source>
</evidence>
<feature type="transmembrane region" description="Helical" evidence="8">
    <location>
        <begin position="389"/>
        <end position="407"/>
    </location>
</feature>
<keyword evidence="4 8" id="KW-0812">Transmembrane</keyword>
<feature type="transmembrane region" description="Helical" evidence="8">
    <location>
        <begin position="413"/>
        <end position="433"/>
    </location>
</feature>
<dbReference type="NCBIfam" id="TIGR02900">
    <property type="entry name" value="spore_V_B"/>
    <property type="match status" value="1"/>
</dbReference>
<dbReference type="InterPro" id="IPR050222">
    <property type="entry name" value="MATE_MdtK"/>
</dbReference>
<name>A0A386H3N1_9CLOT</name>
<feature type="transmembrane region" description="Helical" evidence="8">
    <location>
        <begin position="477"/>
        <end position="496"/>
    </location>
</feature>
<keyword evidence="5 8" id="KW-1133">Transmembrane helix</keyword>
<evidence type="ECO:0000256" key="3">
    <source>
        <dbReference type="ARBA" id="ARBA00022448"/>
    </source>
</evidence>
<evidence type="ECO:0000313" key="10">
    <source>
        <dbReference type="Proteomes" id="UP000266301"/>
    </source>
</evidence>
<dbReference type="KEGG" id="cfer:D4Z93_06925"/>
<feature type="transmembrane region" description="Helical" evidence="8">
    <location>
        <begin position="186"/>
        <end position="206"/>
    </location>
</feature>
<dbReference type="Pfam" id="PF01943">
    <property type="entry name" value="Polysacc_synt"/>
    <property type="match status" value="1"/>
</dbReference>
<dbReference type="PANTHER" id="PTHR43298">
    <property type="entry name" value="MULTIDRUG RESISTANCE PROTEIN NORM-RELATED"/>
    <property type="match status" value="1"/>
</dbReference>
<accession>A0A386H3N1</accession>
<dbReference type="PANTHER" id="PTHR43298:SF2">
    <property type="entry name" value="FMN_FAD EXPORTER YEEO-RELATED"/>
    <property type="match status" value="1"/>
</dbReference>
<evidence type="ECO:0000256" key="8">
    <source>
        <dbReference type="SAM" id="Phobius"/>
    </source>
</evidence>
<evidence type="ECO:0000313" key="9">
    <source>
        <dbReference type="EMBL" id="AYD40266.1"/>
    </source>
</evidence>